<gene>
    <name evidence="2" type="ORF">OFUS_LOCUS5427</name>
</gene>
<evidence type="ECO:0000313" key="2">
    <source>
        <dbReference type="EMBL" id="CAH1778519.1"/>
    </source>
</evidence>
<feature type="non-terminal residue" evidence="2">
    <location>
        <position position="139"/>
    </location>
</feature>
<proteinExistence type="predicted"/>
<keyword evidence="3" id="KW-1185">Reference proteome</keyword>
<comment type="caution">
    <text evidence="2">The sequence shown here is derived from an EMBL/GenBank/DDBJ whole genome shotgun (WGS) entry which is preliminary data.</text>
</comment>
<reference evidence="2" key="1">
    <citation type="submission" date="2022-03" db="EMBL/GenBank/DDBJ databases">
        <authorList>
            <person name="Martin C."/>
        </authorList>
    </citation>
    <scope>NUCLEOTIDE SEQUENCE</scope>
</reference>
<feature type="region of interest" description="Disordered" evidence="1">
    <location>
        <begin position="1"/>
        <end position="21"/>
    </location>
</feature>
<evidence type="ECO:0000313" key="3">
    <source>
        <dbReference type="Proteomes" id="UP000749559"/>
    </source>
</evidence>
<organism evidence="2 3">
    <name type="scientific">Owenia fusiformis</name>
    <name type="common">Polychaete worm</name>
    <dbReference type="NCBI Taxonomy" id="6347"/>
    <lineage>
        <taxon>Eukaryota</taxon>
        <taxon>Metazoa</taxon>
        <taxon>Spiralia</taxon>
        <taxon>Lophotrochozoa</taxon>
        <taxon>Annelida</taxon>
        <taxon>Polychaeta</taxon>
        <taxon>Sedentaria</taxon>
        <taxon>Canalipalpata</taxon>
        <taxon>Sabellida</taxon>
        <taxon>Oweniida</taxon>
        <taxon>Oweniidae</taxon>
        <taxon>Owenia</taxon>
    </lineage>
</organism>
<dbReference type="EMBL" id="CAIIXF020000003">
    <property type="protein sequence ID" value="CAH1778519.1"/>
    <property type="molecule type" value="Genomic_DNA"/>
</dbReference>
<protein>
    <submittedName>
        <fullName evidence="2">Uncharacterized protein</fullName>
    </submittedName>
</protein>
<dbReference type="OrthoDB" id="6160177at2759"/>
<evidence type="ECO:0000256" key="1">
    <source>
        <dbReference type="SAM" id="MobiDB-lite"/>
    </source>
</evidence>
<dbReference type="AlphaFoldDB" id="A0A8S4NCH2"/>
<sequence>MVYSNDSQKDEAGSSNDASLDEKLLNTVLNDPVCPEDEANLEKAINKTAENLKDFDTPLLSEPELSTPILKRKRKVGPVRQKWTDFETTELEHLFRNFIKGKICPSKKDIEKRIRKSKKRNGYIWKRQWEKIKKKVWNM</sequence>
<dbReference type="Proteomes" id="UP000749559">
    <property type="component" value="Unassembled WGS sequence"/>
</dbReference>
<name>A0A8S4NCH2_OWEFU</name>
<accession>A0A8S4NCH2</accession>